<evidence type="ECO:0000313" key="2">
    <source>
        <dbReference type="EMBL" id="KAF7359975.1"/>
    </source>
</evidence>
<organism evidence="2 3">
    <name type="scientific">Mycena venus</name>
    <dbReference type="NCBI Taxonomy" id="2733690"/>
    <lineage>
        <taxon>Eukaryota</taxon>
        <taxon>Fungi</taxon>
        <taxon>Dikarya</taxon>
        <taxon>Basidiomycota</taxon>
        <taxon>Agaricomycotina</taxon>
        <taxon>Agaricomycetes</taxon>
        <taxon>Agaricomycetidae</taxon>
        <taxon>Agaricales</taxon>
        <taxon>Marasmiineae</taxon>
        <taxon>Mycenaceae</taxon>
        <taxon>Mycena</taxon>
    </lineage>
</organism>
<dbReference type="OrthoDB" id="419616at2759"/>
<protein>
    <submittedName>
        <fullName evidence="2">Major facilitator superfamily multidrug-resistance DHA1 sub-family</fullName>
    </submittedName>
</protein>
<name>A0A8H6YL81_9AGAR</name>
<dbReference type="EMBL" id="JACAZI010000005">
    <property type="protein sequence ID" value="KAF7359975.1"/>
    <property type="molecule type" value="Genomic_DNA"/>
</dbReference>
<dbReference type="AlphaFoldDB" id="A0A8H6YL81"/>
<feature type="transmembrane region" description="Helical" evidence="1">
    <location>
        <begin position="36"/>
        <end position="56"/>
    </location>
</feature>
<keyword evidence="3" id="KW-1185">Reference proteome</keyword>
<evidence type="ECO:0000256" key="1">
    <source>
        <dbReference type="SAM" id="Phobius"/>
    </source>
</evidence>
<keyword evidence="1" id="KW-0472">Membrane</keyword>
<accession>A0A8H6YL81</accession>
<comment type="caution">
    <text evidence="2">The sequence shown here is derived from an EMBL/GenBank/DDBJ whole genome shotgun (WGS) entry which is preliminary data.</text>
</comment>
<keyword evidence="1" id="KW-1133">Transmembrane helix</keyword>
<sequence length="117" mass="12834">MQPVSSTLELGGLTLATARIGDFLTVYGLPNGIFQVFYFASSALVWVIAFVHVVPVHRAQFFLRRSIHLHSAAVPNRASLGVINELCQPSVSIMLVIGPALANSLFSLSMQKRYPHR</sequence>
<keyword evidence="1" id="KW-0812">Transmembrane</keyword>
<gene>
    <name evidence="2" type="ORF">MVEN_00724400</name>
</gene>
<proteinExistence type="predicted"/>
<evidence type="ECO:0000313" key="3">
    <source>
        <dbReference type="Proteomes" id="UP000620124"/>
    </source>
</evidence>
<reference evidence="2" key="1">
    <citation type="submission" date="2020-05" db="EMBL/GenBank/DDBJ databases">
        <title>Mycena genomes resolve the evolution of fungal bioluminescence.</title>
        <authorList>
            <person name="Tsai I.J."/>
        </authorList>
    </citation>
    <scope>NUCLEOTIDE SEQUENCE</scope>
    <source>
        <strain evidence="2">CCC161011</strain>
    </source>
</reference>
<dbReference type="Proteomes" id="UP000620124">
    <property type="component" value="Unassembled WGS sequence"/>
</dbReference>